<dbReference type="InterPro" id="IPR036291">
    <property type="entry name" value="NAD(P)-bd_dom_sf"/>
</dbReference>
<keyword evidence="1" id="KW-0596">Phosphopantetheine</keyword>
<comment type="caution">
    <text evidence="5">The sequence shown here is derived from an EMBL/GenBank/DDBJ whole genome shotgun (WGS) entry which is preliminary data.</text>
</comment>
<dbReference type="Gene3D" id="1.10.1200.10">
    <property type="entry name" value="ACP-like"/>
    <property type="match status" value="1"/>
</dbReference>
<dbReference type="PANTHER" id="PTHR43775">
    <property type="entry name" value="FATTY ACID SYNTHASE"/>
    <property type="match status" value="1"/>
</dbReference>
<dbReference type="PANTHER" id="PTHR43775:SF23">
    <property type="entry name" value="FATTY ACID SYNTHASE 3"/>
    <property type="match status" value="1"/>
</dbReference>
<dbReference type="SUPFAM" id="SSF51735">
    <property type="entry name" value="NAD(P)-binding Rossmann-fold domains"/>
    <property type="match status" value="1"/>
</dbReference>
<dbReference type="GO" id="GO:0006633">
    <property type="term" value="P:fatty acid biosynthetic process"/>
    <property type="evidence" value="ECO:0007669"/>
    <property type="project" value="TreeGrafter"/>
</dbReference>
<name>A0A482WBM9_ASBVE</name>
<dbReference type="Pfam" id="PF00550">
    <property type="entry name" value="PP-binding"/>
    <property type="match status" value="1"/>
</dbReference>
<dbReference type="Pfam" id="PF08659">
    <property type="entry name" value="KR"/>
    <property type="match status" value="1"/>
</dbReference>
<dbReference type="InterPro" id="IPR036736">
    <property type="entry name" value="ACP-like_sf"/>
</dbReference>
<keyword evidence="6" id="KW-1185">Reference proteome</keyword>
<dbReference type="AlphaFoldDB" id="A0A482WBM9"/>
<dbReference type="EMBL" id="QDEB01006825">
    <property type="protein sequence ID" value="RZC42596.1"/>
    <property type="molecule type" value="Genomic_DNA"/>
</dbReference>
<dbReference type="STRING" id="1661398.A0A482WBM9"/>
<dbReference type="InterPro" id="IPR006162">
    <property type="entry name" value="Ppantetheine_attach_site"/>
</dbReference>
<keyword evidence="2" id="KW-0597">Phosphoprotein</keyword>
<organism evidence="5 6">
    <name type="scientific">Asbolus verrucosus</name>
    <name type="common">Desert ironclad beetle</name>
    <dbReference type="NCBI Taxonomy" id="1661398"/>
    <lineage>
        <taxon>Eukaryota</taxon>
        <taxon>Metazoa</taxon>
        <taxon>Ecdysozoa</taxon>
        <taxon>Arthropoda</taxon>
        <taxon>Hexapoda</taxon>
        <taxon>Insecta</taxon>
        <taxon>Pterygota</taxon>
        <taxon>Neoptera</taxon>
        <taxon>Endopterygota</taxon>
        <taxon>Coleoptera</taxon>
        <taxon>Polyphaga</taxon>
        <taxon>Cucujiformia</taxon>
        <taxon>Tenebrionidae</taxon>
        <taxon>Pimeliinae</taxon>
        <taxon>Asbolus</taxon>
    </lineage>
</organism>
<evidence type="ECO:0000259" key="4">
    <source>
        <dbReference type="Pfam" id="PF08659"/>
    </source>
</evidence>
<evidence type="ECO:0000256" key="2">
    <source>
        <dbReference type="ARBA" id="ARBA00022553"/>
    </source>
</evidence>
<dbReference type="SUPFAM" id="SSF47336">
    <property type="entry name" value="ACP-like"/>
    <property type="match status" value="1"/>
</dbReference>
<dbReference type="OrthoDB" id="329835at2759"/>
<evidence type="ECO:0000259" key="3">
    <source>
        <dbReference type="Pfam" id="PF00550"/>
    </source>
</evidence>
<dbReference type="InterPro" id="IPR013968">
    <property type="entry name" value="PKS_KR"/>
</dbReference>
<accession>A0A482WBM9</accession>
<sequence>MLFSKTKQKRIFELRQHLTLSRRCIWTRYFVVFSSLACGGGNSSQTNYGVANSFMERICEKRKRDGFPALAIQWGAIGEVGLVAKIEKENRELVLGGILQQKVFSCLEVSDKFLNQKHSIVASMIVAKKCNKNYGESAVEAVAYISNLIELGMDSITSTEILQLLEKYFNIYLTLKEVKSLTFAKITEVEVSKKGKLKLNDNKTDKVSSMVLKFLPETSNLPLIKLSSRVGDDDETATVFVLPGVEGAMIPLQSLISSLKAHVFGVHYSYHKPEDSIVETAKTILPEKFLKCNSYQEHIDLATSLLSSNVTTKKLDKQGVLVLYKRYKSISDYSFAHEKLKFAVRLFKAKIPLVTNIRVDYEPSQFFEQPVEVTLVEGDHVTLLDETKLAEAVNLIVLQ</sequence>
<dbReference type="Gene3D" id="3.40.50.720">
    <property type="entry name" value="NAD(P)-binding Rossmann-like Domain"/>
    <property type="match status" value="1"/>
</dbReference>
<evidence type="ECO:0000313" key="5">
    <source>
        <dbReference type="EMBL" id="RZC42596.1"/>
    </source>
</evidence>
<feature type="domain" description="Ketoreductase (KR)" evidence="4">
    <location>
        <begin position="27"/>
        <end position="78"/>
    </location>
</feature>
<evidence type="ECO:0000256" key="1">
    <source>
        <dbReference type="ARBA" id="ARBA00022450"/>
    </source>
</evidence>
<proteinExistence type="predicted"/>
<dbReference type="GO" id="GO:0004312">
    <property type="term" value="F:fatty acid synthase activity"/>
    <property type="evidence" value="ECO:0007669"/>
    <property type="project" value="TreeGrafter"/>
</dbReference>
<dbReference type="Proteomes" id="UP000292052">
    <property type="component" value="Unassembled WGS sequence"/>
</dbReference>
<gene>
    <name evidence="5" type="ORF">BDFB_008333</name>
</gene>
<dbReference type="InterPro" id="IPR050091">
    <property type="entry name" value="PKS_NRPS_Biosynth_Enz"/>
</dbReference>
<dbReference type="InterPro" id="IPR009081">
    <property type="entry name" value="PP-bd_ACP"/>
</dbReference>
<protein>
    <submittedName>
        <fullName evidence="5">KR, adh short, and/or PP-binding domain containing protein</fullName>
    </submittedName>
</protein>
<reference evidence="5 6" key="1">
    <citation type="submission" date="2017-03" db="EMBL/GenBank/DDBJ databases">
        <title>Genome of the blue death feigning beetle - Asbolus verrucosus.</title>
        <authorList>
            <person name="Rider S.D."/>
        </authorList>
    </citation>
    <scope>NUCLEOTIDE SEQUENCE [LARGE SCALE GENOMIC DNA]</scope>
    <source>
        <strain evidence="5">Butters</strain>
        <tissue evidence="5">Head and leg muscle</tissue>
    </source>
</reference>
<evidence type="ECO:0000313" key="6">
    <source>
        <dbReference type="Proteomes" id="UP000292052"/>
    </source>
</evidence>
<feature type="domain" description="Carrier" evidence="3">
    <location>
        <begin position="146"/>
        <end position="178"/>
    </location>
</feature>
<dbReference type="PROSITE" id="PS00012">
    <property type="entry name" value="PHOSPHOPANTETHEINE"/>
    <property type="match status" value="1"/>
</dbReference>